<comment type="catalytic activity">
    <reaction evidence="9">
        <text>a D-hexose + ATP = a D-hexose 6-phosphate + ADP + H(+)</text>
        <dbReference type="Rhea" id="RHEA:22740"/>
        <dbReference type="ChEBI" id="CHEBI:4194"/>
        <dbReference type="ChEBI" id="CHEBI:15378"/>
        <dbReference type="ChEBI" id="CHEBI:30616"/>
        <dbReference type="ChEBI" id="CHEBI:229467"/>
        <dbReference type="ChEBI" id="CHEBI:456216"/>
        <dbReference type="EC" id="2.7.1.1"/>
    </reaction>
    <physiologicalReaction direction="left-to-right" evidence="9">
        <dbReference type="Rhea" id="RHEA:22741"/>
    </physiologicalReaction>
</comment>
<evidence type="ECO:0000256" key="10">
    <source>
        <dbReference type="ARBA" id="ARBA00047905"/>
    </source>
</evidence>
<comment type="catalytic activity">
    <reaction evidence="10">
        <text>D-fructose + ATP = D-fructose 6-phosphate + ADP + H(+)</text>
        <dbReference type="Rhea" id="RHEA:16125"/>
        <dbReference type="ChEBI" id="CHEBI:15378"/>
        <dbReference type="ChEBI" id="CHEBI:30616"/>
        <dbReference type="ChEBI" id="CHEBI:37721"/>
        <dbReference type="ChEBI" id="CHEBI:61527"/>
        <dbReference type="ChEBI" id="CHEBI:456216"/>
        <dbReference type="EC" id="2.7.1.1"/>
    </reaction>
    <physiologicalReaction direction="left-to-right" evidence="10">
        <dbReference type="Rhea" id="RHEA:16126"/>
    </physiologicalReaction>
</comment>
<dbReference type="PROSITE" id="PS00378">
    <property type="entry name" value="HEXOKINASE_1"/>
    <property type="match status" value="1"/>
</dbReference>
<dbReference type="FunFam" id="3.30.420.40:FF:000805">
    <property type="entry name" value="Hexokinase-2"/>
    <property type="match status" value="1"/>
</dbReference>
<evidence type="ECO:0000256" key="5">
    <source>
        <dbReference type="ARBA" id="ARBA00022741"/>
    </source>
</evidence>
<evidence type="ECO:0000256" key="4">
    <source>
        <dbReference type="ARBA" id="ARBA00022679"/>
    </source>
</evidence>
<dbReference type="Pfam" id="PF03727">
    <property type="entry name" value="Hexokinase_2"/>
    <property type="match status" value="1"/>
</dbReference>
<evidence type="ECO:0000259" key="13">
    <source>
        <dbReference type="Pfam" id="PF00349"/>
    </source>
</evidence>
<dbReference type="Gene3D" id="1.10.287.1250">
    <property type="match status" value="1"/>
</dbReference>
<keyword evidence="8 12" id="KW-0324">Glycolysis</keyword>
<evidence type="ECO:0000256" key="6">
    <source>
        <dbReference type="ARBA" id="ARBA00022777"/>
    </source>
</evidence>
<evidence type="ECO:0000256" key="12">
    <source>
        <dbReference type="RuleBase" id="RU362007"/>
    </source>
</evidence>
<evidence type="ECO:0000256" key="9">
    <source>
        <dbReference type="ARBA" id="ARBA00044613"/>
    </source>
</evidence>
<dbReference type="GO" id="GO:0006096">
    <property type="term" value="P:glycolytic process"/>
    <property type="evidence" value="ECO:0007669"/>
    <property type="project" value="UniProtKB-KW"/>
</dbReference>
<dbReference type="GO" id="GO:0005524">
    <property type="term" value="F:ATP binding"/>
    <property type="evidence" value="ECO:0007669"/>
    <property type="project" value="UniProtKB-UniRule"/>
</dbReference>
<comment type="catalytic activity">
    <reaction evidence="11">
        <text>D-glucose + ATP = D-glucose 6-phosphate + ADP + H(+)</text>
        <dbReference type="Rhea" id="RHEA:17825"/>
        <dbReference type="ChEBI" id="CHEBI:4167"/>
        <dbReference type="ChEBI" id="CHEBI:15378"/>
        <dbReference type="ChEBI" id="CHEBI:30616"/>
        <dbReference type="ChEBI" id="CHEBI:61548"/>
        <dbReference type="ChEBI" id="CHEBI:456216"/>
        <dbReference type="EC" id="2.7.1.1"/>
    </reaction>
    <physiologicalReaction direction="left-to-right" evidence="11">
        <dbReference type="Rhea" id="RHEA:17826"/>
    </physiologicalReaction>
</comment>
<dbReference type="GO" id="GO:0001678">
    <property type="term" value="P:intracellular glucose homeostasis"/>
    <property type="evidence" value="ECO:0007669"/>
    <property type="project" value="InterPro"/>
</dbReference>
<dbReference type="EMBL" id="JAVRRJ010000009">
    <property type="protein sequence ID" value="KAK5081770.1"/>
    <property type="molecule type" value="Genomic_DNA"/>
</dbReference>
<dbReference type="GO" id="GO:0006006">
    <property type="term" value="P:glucose metabolic process"/>
    <property type="evidence" value="ECO:0007669"/>
    <property type="project" value="TreeGrafter"/>
</dbReference>
<comment type="pathway">
    <text evidence="1">Carbohydrate degradation; glycolysis; D-glyceraldehyde 3-phosphate and glycerone phosphate from D-glucose: step 1/4.</text>
</comment>
<dbReference type="InterPro" id="IPR022673">
    <property type="entry name" value="Hexokinase_C"/>
</dbReference>
<dbReference type="InterPro" id="IPR019807">
    <property type="entry name" value="Hexokinase_BS"/>
</dbReference>
<accession>A0AAN7SUE2</accession>
<dbReference type="Proteomes" id="UP001309876">
    <property type="component" value="Unassembled WGS sequence"/>
</dbReference>
<evidence type="ECO:0000313" key="15">
    <source>
        <dbReference type="EMBL" id="KAK5081770.1"/>
    </source>
</evidence>
<dbReference type="GO" id="GO:0006013">
    <property type="term" value="P:mannose metabolic process"/>
    <property type="evidence" value="ECO:0007669"/>
    <property type="project" value="TreeGrafter"/>
</dbReference>
<comment type="similarity">
    <text evidence="3 12">Belongs to the hexokinase family.</text>
</comment>
<feature type="domain" description="Hexokinase N-terminal" evidence="13">
    <location>
        <begin position="31"/>
        <end position="230"/>
    </location>
</feature>
<dbReference type="Gene3D" id="3.40.367.20">
    <property type="match status" value="1"/>
</dbReference>
<dbReference type="GO" id="GO:0008865">
    <property type="term" value="F:fructokinase activity"/>
    <property type="evidence" value="ECO:0007669"/>
    <property type="project" value="TreeGrafter"/>
</dbReference>
<evidence type="ECO:0000259" key="14">
    <source>
        <dbReference type="Pfam" id="PF03727"/>
    </source>
</evidence>
<gene>
    <name evidence="15" type="ORF">LTR05_007907</name>
</gene>
<organism evidence="15 16">
    <name type="scientific">Lithohypha guttulata</name>
    <dbReference type="NCBI Taxonomy" id="1690604"/>
    <lineage>
        <taxon>Eukaryota</taxon>
        <taxon>Fungi</taxon>
        <taxon>Dikarya</taxon>
        <taxon>Ascomycota</taxon>
        <taxon>Pezizomycotina</taxon>
        <taxon>Eurotiomycetes</taxon>
        <taxon>Chaetothyriomycetidae</taxon>
        <taxon>Chaetothyriales</taxon>
        <taxon>Trichomeriaceae</taxon>
        <taxon>Lithohypha</taxon>
    </lineage>
</organism>
<comment type="caution">
    <text evidence="15">The sequence shown here is derived from an EMBL/GenBank/DDBJ whole genome shotgun (WGS) entry which is preliminary data.</text>
</comment>
<keyword evidence="6 12" id="KW-0418">Kinase</keyword>
<dbReference type="GO" id="GO:0019158">
    <property type="term" value="F:mannokinase activity"/>
    <property type="evidence" value="ECO:0007669"/>
    <property type="project" value="TreeGrafter"/>
</dbReference>
<evidence type="ECO:0000256" key="1">
    <source>
        <dbReference type="ARBA" id="ARBA00004888"/>
    </source>
</evidence>
<keyword evidence="4 12" id="KW-0808">Transferase</keyword>
<dbReference type="InterPro" id="IPR001312">
    <property type="entry name" value="Hexokinase"/>
</dbReference>
<dbReference type="PRINTS" id="PR00475">
    <property type="entry name" value="HEXOKINASE"/>
</dbReference>
<dbReference type="Gene3D" id="3.30.420.40">
    <property type="match status" value="1"/>
</dbReference>
<evidence type="ECO:0000313" key="16">
    <source>
        <dbReference type="Proteomes" id="UP001309876"/>
    </source>
</evidence>
<dbReference type="AlphaFoldDB" id="A0AAN7SUE2"/>
<dbReference type="Pfam" id="PF00349">
    <property type="entry name" value="Hexokinase_1"/>
    <property type="match status" value="1"/>
</dbReference>
<dbReference type="SUPFAM" id="SSF53067">
    <property type="entry name" value="Actin-like ATPase domain"/>
    <property type="match status" value="2"/>
</dbReference>
<dbReference type="FunFam" id="3.40.367.20:FF:000004">
    <property type="entry name" value="Phosphotransferase"/>
    <property type="match status" value="1"/>
</dbReference>
<proteinExistence type="inferred from homology"/>
<sequence length="510" mass="56035">MAGANQKGIVNIDTIDGHQKEGLPKELRDELDKLEKQFTVTTEKLKEITKRFQEELEEGLKENGKNIAMFVTWVLGFPTGEEKGSFLTVDLGGTNLRVCWITLNGKTKDKEHDIVVKQDSYTMPGELKTGNASDLWSFIAQSLQKFIEKENLTATPNEPLPLGFTFSYPAIQDYIDQGVLQTWTKGFDIENVEGNDVASQLRSAISDFNLSIEIVAVINDTTGAMIASAYNDPDTIVGAIFGTGCNAAYMDKISNIPKLKGKEQIQNLSPDTPMAINCEYGAFDNARKVLPITRYDENIDADSPRPGEQAFEKLSAGLYLGEIFRLIILDMHDRNLFLKDQDITKLKEPYSIDTAFLSSLEDDSTDSLTQSSETFKSDFNLTFTEPELNFSRLLAHLIAIRGARLCACGVAAISRLTKTTTGHVAADGSVANKHPRFKKRWGQALGEILDWSGEDINKAVDETGAPIVITSAEDGSGVGAAVIAAMTLERWRKGHDAGIKGDGFEKVSGR</sequence>
<dbReference type="PANTHER" id="PTHR19443">
    <property type="entry name" value="HEXOKINASE"/>
    <property type="match status" value="1"/>
</dbReference>
<dbReference type="InterPro" id="IPR043129">
    <property type="entry name" value="ATPase_NBD"/>
</dbReference>
<feature type="domain" description="Hexokinase C-terminal" evidence="14">
    <location>
        <begin position="237"/>
        <end position="486"/>
    </location>
</feature>
<comment type="pathway">
    <text evidence="2">Carbohydrate metabolism; hexose metabolism.</text>
</comment>
<dbReference type="GO" id="GO:0005536">
    <property type="term" value="F:D-glucose binding"/>
    <property type="evidence" value="ECO:0007669"/>
    <property type="project" value="InterPro"/>
</dbReference>
<keyword evidence="5 12" id="KW-0547">Nucleotide-binding</keyword>
<dbReference type="PANTHER" id="PTHR19443:SF16">
    <property type="entry name" value="HEXOKINASE TYPE 1-RELATED"/>
    <property type="match status" value="1"/>
</dbReference>
<name>A0AAN7SUE2_9EURO</name>
<keyword evidence="7 12" id="KW-0067">ATP-binding</keyword>
<keyword evidence="16" id="KW-1185">Reference proteome</keyword>
<evidence type="ECO:0000256" key="8">
    <source>
        <dbReference type="ARBA" id="ARBA00023152"/>
    </source>
</evidence>
<dbReference type="PROSITE" id="PS51748">
    <property type="entry name" value="HEXOKINASE_2"/>
    <property type="match status" value="1"/>
</dbReference>
<evidence type="ECO:0000256" key="7">
    <source>
        <dbReference type="ARBA" id="ARBA00022840"/>
    </source>
</evidence>
<dbReference type="GO" id="GO:0005739">
    <property type="term" value="C:mitochondrion"/>
    <property type="evidence" value="ECO:0007669"/>
    <property type="project" value="TreeGrafter"/>
</dbReference>
<evidence type="ECO:0000256" key="2">
    <source>
        <dbReference type="ARBA" id="ARBA00005028"/>
    </source>
</evidence>
<reference evidence="15 16" key="1">
    <citation type="submission" date="2023-08" db="EMBL/GenBank/DDBJ databases">
        <title>Black Yeasts Isolated from many extreme environments.</title>
        <authorList>
            <person name="Coleine C."/>
            <person name="Stajich J.E."/>
            <person name="Selbmann L."/>
        </authorList>
    </citation>
    <scope>NUCLEOTIDE SEQUENCE [LARGE SCALE GENOMIC DNA]</scope>
    <source>
        <strain evidence="15 16">CCFEE 5910</strain>
    </source>
</reference>
<dbReference type="GO" id="GO:0004340">
    <property type="term" value="F:glucokinase activity"/>
    <property type="evidence" value="ECO:0007669"/>
    <property type="project" value="TreeGrafter"/>
</dbReference>
<evidence type="ECO:0000256" key="11">
    <source>
        <dbReference type="ARBA" id="ARBA00048160"/>
    </source>
</evidence>
<protein>
    <recommendedName>
        <fullName evidence="12">Phosphotransferase</fullName>
        <ecNumber evidence="12">2.7.1.-</ecNumber>
    </recommendedName>
</protein>
<dbReference type="EC" id="2.7.1.-" evidence="12"/>
<dbReference type="InterPro" id="IPR022672">
    <property type="entry name" value="Hexokinase_N"/>
</dbReference>
<dbReference type="GO" id="GO:0005829">
    <property type="term" value="C:cytosol"/>
    <property type="evidence" value="ECO:0007669"/>
    <property type="project" value="TreeGrafter"/>
</dbReference>
<evidence type="ECO:0000256" key="3">
    <source>
        <dbReference type="ARBA" id="ARBA00009225"/>
    </source>
</evidence>